<proteinExistence type="predicted"/>
<dbReference type="EMBL" id="CP036263">
    <property type="protein sequence ID" value="QDT00164.1"/>
    <property type="molecule type" value="Genomic_DNA"/>
</dbReference>
<gene>
    <name evidence="9" type="ORF">HG15A2_34990</name>
</gene>
<feature type="compositionally biased region" description="Basic and acidic residues" evidence="6">
    <location>
        <begin position="1047"/>
        <end position="1079"/>
    </location>
</feature>
<evidence type="ECO:0000313" key="9">
    <source>
        <dbReference type="EMBL" id="QDT00164.1"/>
    </source>
</evidence>
<dbReference type="PROSITE" id="PS51007">
    <property type="entry name" value="CYTC"/>
    <property type="match status" value="4"/>
</dbReference>
<dbReference type="Gene3D" id="1.10.760.10">
    <property type="entry name" value="Cytochrome c-like domain"/>
    <property type="match status" value="4"/>
</dbReference>
<dbReference type="InterPro" id="IPR036280">
    <property type="entry name" value="Multihaem_cyt_sf"/>
</dbReference>
<protein>
    <submittedName>
        <fullName evidence="9">Cytochrome c</fullName>
    </submittedName>
</protein>
<evidence type="ECO:0000256" key="3">
    <source>
        <dbReference type="ARBA" id="ARBA00023004"/>
    </source>
</evidence>
<keyword evidence="2 4" id="KW-0479">Metal-binding</keyword>
<organism evidence="9 10">
    <name type="scientific">Adhaeretor mobilis</name>
    <dbReference type="NCBI Taxonomy" id="1930276"/>
    <lineage>
        <taxon>Bacteria</taxon>
        <taxon>Pseudomonadati</taxon>
        <taxon>Planctomycetota</taxon>
        <taxon>Planctomycetia</taxon>
        <taxon>Pirellulales</taxon>
        <taxon>Lacipirellulaceae</taxon>
        <taxon>Adhaeretor</taxon>
    </lineage>
</organism>
<evidence type="ECO:0000313" key="10">
    <source>
        <dbReference type="Proteomes" id="UP000319852"/>
    </source>
</evidence>
<keyword evidence="7" id="KW-0472">Membrane</keyword>
<evidence type="ECO:0000256" key="4">
    <source>
        <dbReference type="PROSITE-ProRule" id="PRU00433"/>
    </source>
</evidence>
<keyword evidence="7" id="KW-1133">Transmembrane helix</keyword>
<dbReference type="KEGG" id="amob:HG15A2_34990"/>
<dbReference type="SUPFAM" id="SSF48695">
    <property type="entry name" value="Multiheme cytochromes"/>
    <property type="match status" value="1"/>
</dbReference>
<dbReference type="OrthoDB" id="9804649at2"/>
<dbReference type="GO" id="GO:0009055">
    <property type="term" value="F:electron transfer activity"/>
    <property type="evidence" value="ECO:0007669"/>
    <property type="project" value="InterPro"/>
</dbReference>
<evidence type="ECO:0000256" key="7">
    <source>
        <dbReference type="SAM" id="Phobius"/>
    </source>
</evidence>
<dbReference type="InterPro" id="IPR009056">
    <property type="entry name" value="Cyt_c-like_dom"/>
</dbReference>
<dbReference type="Proteomes" id="UP000319852">
    <property type="component" value="Chromosome"/>
</dbReference>
<evidence type="ECO:0000256" key="6">
    <source>
        <dbReference type="SAM" id="MobiDB-lite"/>
    </source>
</evidence>
<dbReference type="GO" id="GO:0020037">
    <property type="term" value="F:heme binding"/>
    <property type="evidence" value="ECO:0007669"/>
    <property type="project" value="InterPro"/>
</dbReference>
<feature type="compositionally biased region" description="Low complexity" evidence="6">
    <location>
        <begin position="1564"/>
        <end position="1585"/>
    </location>
</feature>
<dbReference type="Gene3D" id="2.30.42.10">
    <property type="match status" value="1"/>
</dbReference>
<evidence type="ECO:0000256" key="1">
    <source>
        <dbReference type="ARBA" id="ARBA00022617"/>
    </source>
</evidence>
<dbReference type="InterPro" id="IPR036034">
    <property type="entry name" value="PDZ_sf"/>
</dbReference>
<feature type="domain" description="Cytochrome c" evidence="8">
    <location>
        <begin position="808"/>
        <end position="910"/>
    </location>
</feature>
<keyword evidence="10" id="KW-1185">Reference proteome</keyword>
<keyword evidence="3 4" id="KW-0408">Iron</keyword>
<accession>A0A517MZ83</accession>
<evidence type="ECO:0000256" key="2">
    <source>
        <dbReference type="ARBA" id="ARBA00022723"/>
    </source>
</evidence>
<feature type="domain" description="Cytochrome c" evidence="8">
    <location>
        <begin position="1434"/>
        <end position="1541"/>
    </location>
</feature>
<keyword evidence="1 4" id="KW-0349">Heme</keyword>
<sequence>MPATEQTWYNQKLMHVIFGATALIMTVATFWLLAKDHNREWKDVQLADRRKDAWMIEAEREKLVDQLDSKMADIHEDIFLAASQPVEASLAAEFLASVAEEDIRLAEGDQQHASQPELFLVTEKDPETGDEQTVLSFENAAELNLESADDMQDVVEAYRQLRVAANISEQAAAKLIESGEEPDEAIVKTVRAARREVKSQREALLAEMQDNINEAKRREDVFVGHKKIANGERTAALSELTLLIGHGGAKDDIEAKQKNIDKLDETLATLTAQVAGANQYRLELESIVTEINADRDAVAKELGTMETELSRLEDLAYKNTTNWKEWITRAPVLNALYDGNIRIQQNWLPDLTINYNFSQVARFDRCITCHRAISKTAPGTATDPAYPSVPKEQREFTAKLITPDEKPESGATPEETFRDTYGAALSESGIIDEGAVSVHYVLPETPAALAGLESGDVIEAIGDSPVYETETVYESLLNGVENWGEPIELKVKRGLKHPFTSHPRLDLYLTDLSPHPENKFGCTICHDGQGSGTTFKWASHTPNTAKEQNEWSREHEWFDNHHWIFPMKPARFAESNCMKCHHEKGELEPSEKFPDPPAPKLVSGWSTVEQFGCFGCHEINGYDGPDDRIGPDVRLEPSYYEAAAALLSIEELSDEERILAERVVDSPSDSSARKALLASVVADGNVAATGDEEARLPQKAHKLSDLLKTAETPGQYRKVGPSLRYVKSKVGFDWLYSWIRKPADFRPSTKMPQFFGLTEHLEGSGDHAELAKTHAFEPIEIRAITKYLLDNSAEFEYLEPPEGITEDPSAERGKWLFQTRGCLACHSHEGFEGIHADQGPELSEIAAKFDNKQGKQWLYSWLKQPHKYHARTKMPNLYLEPIEVTDPQGEPTGEVTDPAADIAEYLLGVRSDWKPEHVPAEDQLTQEEQQALSDLALEWLASPQIPTATAKKFLEEGIPEKFAQKVKEDERILVGITDENRVEKQLQYVGRRSIAKYGCFGCHDIPGYEAAKPIGAALAEWGRKEPSKLAFENIQAFLSSHGIDPAADDHQHAEHDTAVHGDADEHSDDEHASHGHLDPQDFAPDDSYFVQALNSHSRDGFLWQKLRYPRSYDYKTTANKGYNERLRMPKFPFTDEQREEVMTFLLGLVNEPPAEQYIFQPDARQQAIVEGRQVLDKYNCAGCHTMRMENWNFAYDGDAFDSPTEVTDFPFLAPTFDLQQIAASMEEDNRGLLFAELHGMPVMDEETGEPQLVDEDGLAITREEVAEIEAEEGETIPTFYNFTLWENALLNGEPWVVGVQDVMVPAAKGDQVGPTRGEAYAAWGGDLARYLFPHVIAKAKEANPQAKGSEAWGWLPPPLMDEGEKVQPAWLHGFLMSPKPLRPAVVMRMPNFKMSSDDASKLVNYFAAASNAEFPYEYNPHQQQSYLTELSRQREDPLGEAMQVVTNGNYCVKCHGVADYMPKGDVTTLGPNLAEVGQRLRPEFLRNWIANPKHILPYTGMPVNIPYNPNEPHLGGLSQELFHGTSIEQVRGLVDLLLNFGIYAQQQTSISELVEESAAQTPPEAENAAGNADDAASKSASLSRP</sequence>
<feature type="domain" description="Cytochrome c" evidence="8">
    <location>
        <begin position="599"/>
        <end position="792"/>
    </location>
</feature>
<reference evidence="9 10" key="1">
    <citation type="submission" date="2019-02" db="EMBL/GenBank/DDBJ databases">
        <title>Deep-cultivation of Planctomycetes and their phenomic and genomic characterization uncovers novel biology.</title>
        <authorList>
            <person name="Wiegand S."/>
            <person name="Jogler M."/>
            <person name="Boedeker C."/>
            <person name="Pinto D."/>
            <person name="Vollmers J."/>
            <person name="Rivas-Marin E."/>
            <person name="Kohn T."/>
            <person name="Peeters S.H."/>
            <person name="Heuer A."/>
            <person name="Rast P."/>
            <person name="Oberbeckmann S."/>
            <person name="Bunk B."/>
            <person name="Jeske O."/>
            <person name="Meyerdierks A."/>
            <person name="Storesund J.E."/>
            <person name="Kallscheuer N."/>
            <person name="Luecker S."/>
            <person name="Lage O.M."/>
            <person name="Pohl T."/>
            <person name="Merkel B.J."/>
            <person name="Hornburger P."/>
            <person name="Mueller R.-W."/>
            <person name="Bruemmer F."/>
            <person name="Labrenz M."/>
            <person name="Spormann A.M."/>
            <person name="Op den Camp H."/>
            <person name="Overmann J."/>
            <person name="Amann R."/>
            <person name="Jetten M.S.M."/>
            <person name="Mascher T."/>
            <person name="Medema M.H."/>
            <person name="Devos D.P."/>
            <person name="Kaster A.-K."/>
            <person name="Ovreas L."/>
            <person name="Rohde M."/>
            <person name="Galperin M.Y."/>
            <person name="Jogler C."/>
        </authorList>
    </citation>
    <scope>NUCLEOTIDE SEQUENCE [LARGE SCALE GENOMIC DNA]</scope>
    <source>
        <strain evidence="9 10">HG15A2</strain>
    </source>
</reference>
<dbReference type="SUPFAM" id="SSF50156">
    <property type="entry name" value="PDZ domain-like"/>
    <property type="match status" value="1"/>
</dbReference>
<dbReference type="PANTHER" id="PTHR33546">
    <property type="entry name" value="LARGE, MULTIFUNCTIONAL SECRETED PROTEIN-RELATED"/>
    <property type="match status" value="1"/>
</dbReference>
<dbReference type="RefSeq" id="WP_145061469.1">
    <property type="nucleotide sequence ID" value="NZ_CP036263.1"/>
</dbReference>
<name>A0A517MZ83_9BACT</name>
<feature type="region of interest" description="Disordered" evidence="6">
    <location>
        <begin position="1042"/>
        <end position="1080"/>
    </location>
</feature>
<feature type="domain" description="Cytochrome c" evidence="8">
    <location>
        <begin position="1166"/>
        <end position="1410"/>
    </location>
</feature>
<dbReference type="SUPFAM" id="SSF46626">
    <property type="entry name" value="Cytochrome c"/>
    <property type="match status" value="4"/>
</dbReference>
<dbReference type="GO" id="GO:0046872">
    <property type="term" value="F:metal ion binding"/>
    <property type="evidence" value="ECO:0007669"/>
    <property type="project" value="UniProtKB-KW"/>
</dbReference>
<dbReference type="SMART" id="SM00228">
    <property type="entry name" value="PDZ"/>
    <property type="match status" value="1"/>
</dbReference>
<keyword evidence="5" id="KW-0175">Coiled coil</keyword>
<evidence type="ECO:0000256" key="5">
    <source>
        <dbReference type="SAM" id="Coils"/>
    </source>
</evidence>
<feature type="coiled-coil region" evidence="5">
    <location>
        <begin position="253"/>
        <end position="315"/>
    </location>
</feature>
<feature type="transmembrane region" description="Helical" evidence="7">
    <location>
        <begin position="12"/>
        <end position="34"/>
    </location>
</feature>
<dbReference type="InterPro" id="IPR001478">
    <property type="entry name" value="PDZ"/>
</dbReference>
<feature type="region of interest" description="Disordered" evidence="6">
    <location>
        <begin position="1553"/>
        <end position="1585"/>
    </location>
</feature>
<evidence type="ECO:0000259" key="8">
    <source>
        <dbReference type="PROSITE" id="PS51007"/>
    </source>
</evidence>
<keyword evidence="7" id="KW-0812">Transmembrane</keyword>
<dbReference type="PANTHER" id="PTHR33546:SF1">
    <property type="entry name" value="LARGE, MULTIFUNCTIONAL SECRETED PROTEIN"/>
    <property type="match status" value="1"/>
</dbReference>
<dbReference type="InterPro" id="IPR036909">
    <property type="entry name" value="Cyt_c-like_dom_sf"/>
</dbReference>